<feature type="chain" id="PRO_5031476449" evidence="1">
    <location>
        <begin position="27"/>
        <end position="184"/>
    </location>
</feature>
<dbReference type="EMBL" id="HBNR01054692">
    <property type="protein sequence ID" value="CAE4620730.1"/>
    <property type="molecule type" value="Transcribed_RNA"/>
</dbReference>
<protein>
    <submittedName>
        <fullName evidence="2">Uncharacterized protein</fullName>
    </submittedName>
</protein>
<dbReference type="AlphaFoldDB" id="A0A7S4RNX0"/>
<reference evidence="2" key="1">
    <citation type="submission" date="2021-01" db="EMBL/GenBank/DDBJ databases">
        <authorList>
            <person name="Corre E."/>
            <person name="Pelletier E."/>
            <person name="Niang G."/>
            <person name="Scheremetjew M."/>
            <person name="Finn R."/>
            <person name="Kale V."/>
            <person name="Holt S."/>
            <person name="Cochrane G."/>
            <person name="Meng A."/>
            <person name="Brown T."/>
            <person name="Cohen L."/>
        </authorList>
    </citation>
    <scope>NUCLEOTIDE SEQUENCE</scope>
    <source>
        <strain evidence="2">CCMP3105</strain>
    </source>
</reference>
<organism evidence="2">
    <name type="scientific">Alexandrium monilatum</name>
    <dbReference type="NCBI Taxonomy" id="311494"/>
    <lineage>
        <taxon>Eukaryota</taxon>
        <taxon>Sar</taxon>
        <taxon>Alveolata</taxon>
        <taxon>Dinophyceae</taxon>
        <taxon>Gonyaulacales</taxon>
        <taxon>Pyrocystaceae</taxon>
        <taxon>Alexandrium</taxon>
    </lineage>
</organism>
<accession>A0A7S4RNX0</accession>
<evidence type="ECO:0000256" key="1">
    <source>
        <dbReference type="SAM" id="SignalP"/>
    </source>
</evidence>
<evidence type="ECO:0000313" key="2">
    <source>
        <dbReference type="EMBL" id="CAE4620730.1"/>
    </source>
</evidence>
<proteinExistence type="predicted"/>
<sequence length="184" mass="19656">MGPQPRMPARTAMLALAGAVATVAHGYTYDPSDRTDPFDTAANAVSSWLKDTGVIEKGTDFCSCIQNGYIASWYQYASMMYLVDTCTPEGGFVMRTGHLQHRHTEPLQAMMSCDTLKLMTYCLKNHAEEALGKWNQTCREAHYTVVACDVDCSAAAPRAGGRGGILAAFALAGAAVAATLVGVH</sequence>
<feature type="signal peptide" evidence="1">
    <location>
        <begin position="1"/>
        <end position="26"/>
    </location>
</feature>
<gene>
    <name evidence="2" type="ORF">AMON00008_LOCUS38431</name>
</gene>
<keyword evidence="1" id="KW-0732">Signal</keyword>
<name>A0A7S4RNX0_9DINO</name>